<dbReference type="EMBL" id="SLXU01000004">
    <property type="protein sequence ID" value="TCP61622.1"/>
    <property type="molecule type" value="Genomic_DNA"/>
</dbReference>
<name>A0A4R2RDS8_9RHOB</name>
<accession>A0A4R2RDS8</accession>
<feature type="chain" id="PRO_5020324946" evidence="1">
    <location>
        <begin position="25"/>
        <end position="501"/>
    </location>
</feature>
<evidence type="ECO:0000313" key="3">
    <source>
        <dbReference type="Proteomes" id="UP000295050"/>
    </source>
</evidence>
<evidence type="ECO:0000256" key="1">
    <source>
        <dbReference type="SAM" id="SignalP"/>
    </source>
</evidence>
<dbReference type="Pfam" id="PF09898">
    <property type="entry name" value="DUF2125"/>
    <property type="match status" value="1"/>
</dbReference>
<dbReference type="RefSeq" id="WP_165910144.1">
    <property type="nucleotide sequence ID" value="NZ_SLXU01000004.1"/>
</dbReference>
<comment type="caution">
    <text evidence="2">The sequence shown here is derived from an EMBL/GenBank/DDBJ whole genome shotgun (WGS) entry which is preliminary data.</text>
</comment>
<keyword evidence="3" id="KW-1185">Reference proteome</keyword>
<gene>
    <name evidence="2" type="ORF">EV663_10473</name>
</gene>
<feature type="signal peptide" evidence="1">
    <location>
        <begin position="1"/>
        <end position="24"/>
    </location>
</feature>
<dbReference type="AlphaFoldDB" id="A0A4R2RDS8"/>
<protein>
    <submittedName>
        <fullName evidence="2">Uncharacterized protein DUF2125</fullName>
    </submittedName>
</protein>
<dbReference type="InterPro" id="IPR018666">
    <property type="entry name" value="DUF2125"/>
</dbReference>
<proteinExistence type="predicted"/>
<reference evidence="2 3" key="1">
    <citation type="submission" date="2019-03" db="EMBL/GenBank/DDBJ databases">
        <title>Genomic Encyclopedia of Type Strains, Phase IV (KMG-IV): sequencing the most valuable type-strain genomes for metagenomic binning, comparative biology and taxonomic classification.</title>
        <authorList>
            <person name="Goeker M."/>
        </authorList>
    </citation>
    <scope>NUCLEOTIDE SEQUENCE [LARGE SCALE GENOMIC DNA]</scope>
    <source>
        <strain evidence="2 3">DSM 24766</strain>
    </source>
</reference>
<evidence type="ECO:0000313" key="2">
    <source>
        <dbReference type="EMBL" id="TCP61622.1"/>
    </source>
</evidence>
<sequence>MTYPIAASAGALALGFFCAAPSLADVTAPQVWEAWKSLAERGGQTVSGTEARTGGRLTVSGLVLSMTMEDGTTSSVSLGDLVFSERGDGTVEIAMAPDYPVLINTRSDGGAPVDMAMSVRQSGLSLVASGTPEALRYDFSAPEMGVRMDSLSVDGTPVEAEFDMTLTQPAGRYLLEQGAPGRFDSALEAAAIRIAAAGRDAEDGARVTLSATMTGVSSVSAGTLPAAIANADPGAVLAAGLDVSGRLAHQGLDYVIEMSDETGPSKITTRAAAGGLDFGIGEGRMSYAIDSTSTRATFSGPGFPLPQVEIAMDETAFGLQMPMSPTEEPADFAMLARLAGLTLGEQVWTMLDPAGQLPRDPATLMIDLAGKSRWKIDITDPAADMGGAAPGELHALSIRNLRLDLVGAELTGKGDFTFDNADTATFGGMPRPEGRLSLRLEGGNALLDRMVGMGLIPAEQATGFRMMLGMFARPGDGVDTLVSDIEVDGAGQVMANGQRLR</sequence>
<keyword evidence="1" id="KW-0732">Signal</keyword>
<organism evidence="2 3">
    <name type="scientific">Rhodovulum bhavnagarense</name>
    <dbReference type="NCBI Taxonomy" id="992286"/>
    <lineage>
        <taxon>Bacteria</taxon>
        <taxon>Pseudomonadati</taxon>
        <taxon>Pseudomonadota</taxon>
        <taxon>Alphaproteobacteria</taxon>
        <taxon>Rhodobacterales</taxon>
        <taxon>Paracoccaceae</taxon>
        <taxon>Rhodovulum</taxon>
    </lineage>
</organism>
<dbReference type="Proteomes" id="UP000295050">
    <property type="component" value="Unassembled WGS sequence"/>
</dbReference>